<organism evidence="21 22">
    <name type="scientific">Candidatus Desulfosporosinus infrequens</name>
    <dbReference type="NCBI Taxonomy" id="2043169"/>
    <lineage>
        <taxon>Bacteria</taxon>
        <taxon>Bacillati</taxon>
        <taxon>Bacillota</taxon>
        <taxon>Clostridia</taxon>
        <taxon>Eubacteriales</taxon>
        <taxon>Desulfitobacteriaceae</taxon>
        <taxon>Desulfosporosinus</taxon>
    </lineage>
</organism>
<evidence type="ECO:0000256" key="7">
    <source>
        <dbReference type="ARBA" id="ARBA00022605"/>
    </source>
</evidence>
<dbReference type="SUPFAM" id="SSF55021">
    <property type="entry name" value="ACT-like"/>
    <property type="match status" value="1"/>
</dbReference>
<dbReference type="EMBL" id="OMOF01000052">
    <property type="protein sequence ID" value="SPF35037.1"/>
    <property type="molecule type" value="Genomic_DNA"/>
</dbReference>
<reference evidence="22" key="1">
    <citation type="submission" date="2018-02" db="EMBL/GenBank/DDBJ databases">
        <authorList>
            <person name="Hausmann B."/>
        </authorList>
    </citation>
    <scope>NUCLEOTIDE SEQUENCE [LARGE SCALE GENOMIC DNA]</scope>
    <source>
        <strain evidence="22">Peat soil MAG SbF1</strain>
    </source>
</reference>
<dbReference type="CDD" id="cd04881">
    <property type="entry name" value="ACT_HSDH-Hom"/>
    <property type="match status" value="1"/>
</dbReference>
<dbReference type="PANTHER" id="PTHR43331">
    <property type="entry name" value="HOMOSERINE DEHYDROGENASE"/>
    <property type="match status" value="1"/>
</dbReference>
<dbReference type="GO" id="GO:0009088">
    <property type="term" value="P:threonine biosynthetic process"/>
    <property type="evidence" value="ECO:0007669"/>
    <property type="project" value="UniProtKB-UniPathway"/>
</dbReference>
<evidence type="ECO:0000256" key="1">
    <source>
        <dbReference type="ARBA" id="ARBA00001920"/>
    </source>
</evidence>
<evidence type="ECO:0000256" key="8">
    <source>
        <dbReference type="ARBA" id="ARBA00022697"/>
    </source>
</evidence>
<comment type="cofactor">
    <cofactor evidence="1">
        <name>a metal cation</name>
        <dbReference type="ChEBI" id="CHEBI:25213"/>
    </cofactor>
</comment>
<keyword evidence="9" id="KW-0479">Metal-binding</keyword>
<comment type="pathway">
    <text evidence="2 18">Amino-acid biosynthesis; L-threonine biosynthesis; L-threonine from L-aspartate: step 3/5.</text>
</comment>
<keyword evidence="7 18" id="KW-0028">Amino-acid biosynthesis</keyword>
<feature type="binding site" evidence="17">
    <location>
        <position position="103"/>
    </location>
    <ligand>
        <name>NADPH</name>
        <dbReference type="ChEBI" id="CHEBI:57783"/>
    </ligand>
</feature>
<evidence type="ECO:0000256" key="4">
    <source>
        <dbReference type="ARBA" id="ARBA00006753"/>
    </source>
</evidence>
<dbReference type="SUPFAM" id="SSF55347">
    <property type="entry name" value="Glyceraldehyde-3-phosphate dehydrogenase-like, C-terminal domain"/>
    <property type="match status" value="1"/>
</dbReference>
<evidence type="ECO:0000256" key="11">
    <source>
        <dbReference type="ARBA" id="ARBA00023002"/>
    </source>
</evidence>
<accession>A0A2U3K647</accession>
<evidence type="ECO:0000256" key="5">
    <source>
        <dbReference type="ARBA" id="ARBA00013213"/>
    </source>
</evidence>
<feature type="domain" description="ACT" evidence="20">
    <location>
        <begin position="348"/>
        <end position="422"/>
    </location>
</feature>
<keyword evidence="10 17" id="KW-0521">NADP</keyword>
<dbReference type="NCBIfam" id="NF004976">
    <property type="entry name" value="PRK06349.1"/>
    <property type="match status" value="1"/>
</dbReference>
<dbReference type="OrthoDB" id="9808167at2"/>
<dbReference type="PIRSF" id="PIRSF000098">
    <property type="entry name" value="Homoser_dehydrog"/>
    <property type="match status" value="1"/>
</dbReference>
<evidence type="ECO:0000256" key="6">
    <source>
        <dbReference type="ARBA" id="ARBA00013376"/>
    </source>
</evidence>
<dbReference type="AlphaFoldDB" id="A0A2U3K647"/>
<dbReference type="SUPFAM" id="SSF51735">
    <property type="entry name" value="NAD(P)-binding Rossmann-fold domains"/>
    <property type="match status" value="1"/>
</dbReference>
<dbReference type="PROSITE" id="PS01042">
    <property type="entry name" value="HOMOSER_DHGENASE"/>
    <property type="match status" value="1"/>
</dbReference>
<evidence type="ECO:0000256" key="16">
    <source>
        <dbReference type="PIRSR" id="PIRSR000098-1"/>
    </source>
</evidence>
<dbReference type="GO" id="GO:0050661">
    <property type="term" value="F:NADP binding"/>
    <property type="evidence" value="ECO:0007669"/>
    <property type="project" value="InterPro"/>
</dbReference>
<dbReference type="InterPro" id="IPR016204">
    <property type="entry name" value="HDH"/>
</dbReference>
<feature type="active site" description="Proton donor" evidence="16">
    <location>
        <position position="203"/>
    </location>
</feature>
<evidence type="ECO:0000256" key="12">
    <source>
        <dbReference type="ARBA" id="ARBA00023027"/>
    </source>
</evidence>
<keyword evidence="12" id="KW-0520">NAD</keyword>
<dbReference type="Gene3D" id="3.30.360.10">
    <property type="entry name" value="Dihydrodipicolinate Reductase, domain 2"/>
    <property type="match status" value="1"/>
</dbReference>
<dbReference type="InterPro" id="IPR001342">
    <property type="entry name" value="HDH_cat"/>
</dbReference>
<comment type="pathway">
    <text evidence="3 18">Amino-acid biosynthesis; L-methionine biosynthesis via de novo pathway; L-homoserine from L-aspartate: step 3/3.</text>
</comment>
<gene>
    <name evidence="21" type="primary">hom</name>
    <name evidence="21" type="ORF">SBF1_1450015</name>
</gene>
<evidence type="ECO:0000256" key="10">
    <source>
        <dbReference type="ARBA" id="ARBA00022857"/>
    </source>
</evidence>
<protein>
    <recommendedName>
        <fullName evidence="6 18">Homoserine dehydrogenase</fullName>
        <ecNumber evidence="5 18">1.1.1.3</ecNumber>
    </recommendedName>
</protein>
<evidence type="ECO:0000256" key="19">
    <source>
        <dbReference type="RuleBase" id="RU004171"/>
    </source>
</evidence>
<dbReference type="GO" id="GO:0009086">
    <property type="term" value="P:methionine biosynthetic process"/>
    <property type="evidence" value="ECO:0007669"/>
    <property type="project" value="UniProtKB-KW"/>
</dbReference>
<dbReference type="PROSITE" id="PS51671">
    <property type="entry name" value="ACT"/>
    <property type="match status" value="1"/>
</dbReference>
<comment type="similarity">
    <text evidence="4 19">Belongs to the homoserine dehydrogenase family.</text>
</comment>
<keyword evidence="14 18" id="KW-0486">Methionine biosynthesis</keyword>
<evidence type="ECO:0000256" key="14">
    <source>
        <dbReference type="ARBA" id="ARBA00023167"/>
    </source>
</evidence>
<dbReference type="InterPro" id="IPR019811">
    <property type="entry name" value="HDH_CS"/>
</dbReference>
<keyword evidence="11 18" id="KW-0560">Oxidoreductase</keyword>
<evidence type="ECO:0000259" key="20">
    <source>
        <dbReference type="PROSITE" id="PS51671"/>
    </source>
</evidence>
<name>A0A2U3K647_9FIRM</name>
<feature type="binding site" evidence="17">
    <location>
        <position position="188"/>
    </location>
    <ligand>
        <name>L-homoserine</name>
        <dbReference type="ChEBI" id="CHEBI:57476"/>
    </ligand>
</feature>
<dbReference type="InterPro" id="IPR005106">
    <property type="entry name" value="Asp/hSer_DH_NAD-bd"/>
</dbReference>
<dbReference type="Pfam" id="PF03447">
    <property type="entry name" value="NAD_binding_3"/>
    <property type="match status" value="1"/>
</dbReference>
<evidence type="ECO:0000256" key="2">
    <source>
        <dbReference type="ARBA" id="ARBA00005056"/>
    </source>
</evidence>
<evidence type="ECO:0000256" key="18">
    <source>
        <dbReference type="RuleBase" id="RU000579"/>
    </source>
</evidence>
<evidence type="ECO:0000256" key="13">
    <source>
        <dbReference type="ARBA" id="ARBA00023053"/>
    </source>
</evidence>
<sequence length="434" mass="46698">MAIQIGILGLGTVGTGVVSILQKNAGDIQTRTHCEINIKGILDRDLDREREVSGDFLLTDQPDEILQDPEIDIIVEVMGGIEPARTFILEALRQGKHVVTANKDLIALHGHELLDAADKAGKDLYFEASVGGGIPIIAALKESLAANRITDVIGIINGTTNYILTAMAEQGREYAEVLAEAQQLGYAEADPSADVDGLDAARKLAILASLAFNSRVALKDVFVEGISKITREDLAYAAELGCTIKLLAITKHQTAGIEVRVHPAILPRTHPLASVNGVFNAIYVVGDAVGETMFYGRGAGSLPTGSAIISDIMRIVRNIQSNSKSSINCSCYLDLPLKAISDFYTAFYVRLLVKDEPRVLATLALLFAEANISFASIIQKPRGEQQAEIVLVTHPCREGALQEALDSVRAYSKVLNIHNVIRFEGGQDEKDASS</sequence>
<dbReference type="PANTHER" id="PTHR43331:SF1">
    <property type="entry name" value="HOMOSERINE DEHYDROGENASE"/>
    <property type="match status" value="1"/>
</dbReference>
<dbReference type="InterPro" id="IPR036291">
    <property type="entry name" value="NAD(P)-bd_dom_sf"/>
</dbReference>
<dbReference type="GO" id="GO:0046872">
    <property type="term" value="F:metal ion binding"/>
    <property type="evidence" value="ECO:0007669"/>
    <property type="project" value="UniProtKB-KW"/>
</dbReference>
<dbReference type="Pfam" id="PF00742">
    <property type="entry name" value="Homoserine_dh"/>
    <property type="match status" value="1"/>
</dbReference>
<dbReference type="Pfam" id="PF01842">
    <property type="entry name" value="ACT"/>
    <property type="match status" value="1"/>
</dbReference>
<feature type="binding site" evidence="17">
    <location>
        <begin position="8"/>
        <end position="15"/>
    </location>
    <ligand>
        <name>NADP(+)</name>
        <dbReference type="ChEBI" id="CHEBI:58349"/>
    </ligand>
</feature>
<evidence type="ECO:0000256" key="15">
    <source>
        <dbReference type="ARBA" id="ARBA00048841"/>
    </source>
</evidence>
<comment type="catalytic activity">
    <reaction evidence="15">
        <text>L-homoserine + NADP(+) = L-aspartate 4-semialdehyde + NADPH + H(+)</text>
        <dbReference type="Rhea" id="RHEA:15761"/>
        <dbReference type="ChEBI" id="CHEBI:15378"/>
        <dbReference type="ChEBI" id="CHEBI:57476"/>
        <dbReference type="ChEBI" id="CHEBI:57783"/>
        <dbReference type="ChEBI" id="CHEBI:58349"/>
        <dbReference type="ChEBI" id="CHEBI:537519"/>
        <dbReference type="EC" id="1.1.1.3"/>
    </reaction>
    <physiologicalReaction direction="right-to-left" evidence="15">
        <dbReference type="Rhea" id="RHEA:15763"/>
    </physiologicalReaction>
</comment>
<keyword evidence="8 18" id="KW-0791">Threonine biosynthesis</keyword>
<dbReference type="UniPathway" id="UPA00051">
    <property type="reaction ID" value="UER00465"/>
</dbReference>
<dbReference type="FunFam" id="3.30.360.10:FF:000005">
    <property type="entry name" value="Homoserine dehydrogenase"/>
    <property type="match status" value="1"/>
</dbReference>
<dbReference type="UniPathway" id="UPA00050">
    <property type="reaction ID" value="UER00063"/>
</dbReference>
<dbReference type="Gene3D" id="3.40.50.720">
    <property type="entry name" value="NAD(P)-binding Rossmann-like Domain"/>
    <property type="match status" value="1"/>
</dbReference>
<evidence type="ECO:0000313" key="22">
    <source>
        <dbReference type="Proteomes" id="UP000238916"/>
    </source>
</evidence>
<evidence type="ECO:0000256" key="17">
    <source>
        <dbReference type="PIRSR" id="PIRSR000098-2"/>
    </source>
</evidence>
<dbReference type="InterPro" id="IPR002912">
    <property type="entry name" value="ACT_dom"/>
</dbReference>
<evidence type="ECO:0000256" key="9">
    <source>
        <dbReference type="ARBA" id="ARBA00022723"/>
    </source>
</evidence>
<keyword evidence="13" id="KW-0915">Sodium</keyword>
<dbReference type="FunFam" id="3.40.50.720:FF:000062">
    <property type="entry name" value="Homoserine dehydrogenase"/>
    <property type="match status" value="1"/>
</dbReference>
<evidence type="ECO:0000313" key="21">
    <source>
        <dbReference type="EMBL" id="SPF35037.1"/>
    </source>
</evidence>
<evidence type="ECO:0000256" key="3">
    <source>
        <dbReference type="ARBA" id="ARBA00005062"/>
    </source>
</evidence>
<proteinExistence type="inferred from homology"/>
<dbReference type="EC" id="1.1.1.3" evidence="5 18"/>
<dbReference type="Proteomes" id="UP000238916">
    <property type="component" value="Unassembled WGS sequence"/>
</dbReference>
<dbReference type="GO" id="GO:0004412">
    <property type="term" value="F:homoserine dehydrogenase activity"/>
    <property type="evidence" value="ECO:0007669"/>
    <property type="project" value="UniProtKB-EC"/>
</dbReference>
<dbReference type="Gene3D" id="3.30.70.260">
    <property type="match status" value="1"/>
</dbReference>
<dbReference type="InterPro" id="IPR045865">
    <property type="entry name" value="ACT-like_dom_sf"/>
</dbReference>